<evidence type="ECO:0000313" key="3">
    <source>
        <dbReference type="Proteomes" id="UP000198282"/>
    </source>
</evidence>
<name>A0A239DB70_9ACTN</name>
<accession>A0A239DB70</accession>
<dbReference type="GO" id="GO:0003824">
    <property type="term" value="F:catalytic activity"/>
    <property type="evidence" value="ECO:0007669"/>
    <property type="project" value="UniProtKB-ARBA"/>
</dbReference>
<dbReference type="Pfam" id="PF12697">
    <property type="entry name" value="Abhydrolase_6"/>
    <property type="match status" value="1"/>
</dbReference>
<dbReference type="PANTHER" id="PTHR46438">
    <property type="entry name" value="ALPHA/BETA-HYDROLASES SUPERFAMILY PROTEIN"/>
    <property type="match status" value="1"/>
</dbReference>
<keyword evidence="3" id="KW-1185">Reference proteome</keyword>
<dbReference type="ESTHER" id="9actn-a0a239db70">
    <property type="family name" value="Zearalenone-hydrolase-fam2"/>
</dbReference>
<evidence type="ECO:0000313" key="2">
    <source>
        <dbReference type="EMBL" id="SNS29605.1"/>
    </source>
</evidence>
<organism evidence="2 3">
    <name type="scientific">Streptosporangium subroseum</name>
    <dbReference type="NCBI Taxonomy" id="106412"/>
    <lineage>
        <taxon>Bacteria</taxon>
        <taxon>Bacillati</taxon>
        <taxon>Actinomycetota</taxon>
        <taxon>Actinomycetes</taxon>
        <taxon>Streptosporangiales</taxon>
        <taxon>Streptosporangiaceae</taxon>
        <taxon>Streptosporangium</taxon>
    </lineage>
</organism>
<dbReference type="RefSeq" id="WP_218825212.1">
    <property type="nucleotide sequence ID" value="NZ_FZOD01000007.1"/>
</dbReference>
<protein>
    <submittedName>
        <fullName evidence="2">Pimeloyl-ACP methyl ester carboxylesterase</fullName>
    </submittedName>
</protein>
<evidence type="ECO:0000259" key="1">
    <source>
        <dbReference type="Pfam" id="PF12697"/>
    </source>
</evidence>
<dbReference type="Gene3D" id="3.40.50.1820">
    <property type="entry name" value="alpha/beta hydrolase"/>
    <property type="match status" value="1"/>
</dbReference>
<dbReference type="InterPro" id="IPR000073">
    <property type="entry name" value="AB_hydrolase_1"/>
</dbReference>
<dbReference type="SUPFAM" id="SSF53474">
    <property type="entry name" value="alpha/beta-Hydrolases"/>
    <property type="match status" value="1"/>
</dbReference>
<reference evidence="2 3" key="1">
    <citation type="submission" date="2017-06" db="EMBL/GenBank/DDBJ databases">
        <authorList>
            <person name="Kim H.J."/>
            <person name="Triplett B.A."/>
        </authorList>
    </citation>
    <scope>NUCLEOTIDE SEQUENCE [LARGE SCALE GENOMIC DNA]</scope>
    <source>
        <strain evidence="2 3">CGMCC 4.2132</strain>
    </source>
</reference>
<sequence length="416" mass="45435">MTSQPTRTGWLDVHAHYVTDHYAEARRAAGHGRPDGMPGLLDRSSAAAPEAVAAAGADAAVKVGLLIRRALRHRLARARSAGLRPVSPAALRDERFPVTYIEYSDHPEIFEAHAFPEHIVDLGEIRMNYAVAGDPANPAILLVPGQTESWWGYEEAMRLLAETYQVYAVDLRGQGRSTWTPGRYSLDIFGGDLVRFIDRVIGRPVVVSGLSSGGVLSAWLSAYAAPGQIRAAVYEDPPLFASETTPAIGPSIRQGPVGHIFRLRYRWLGPQWSIGDEAGLQAAMAREVPEWLPAAMRSVAGGLPPAGPKQNPREYDPEWGDAFVSGRVALTCDHEAMLRQVKVPVLFTHHFHHVDPDTGNLIGAISDEQVRHVHRLVEGTGNSFTYRAFPAMPHSMHGHDPATFVATVVEWLADLS</sequence>
<dbReference type="InterPro" id="IPR029058">
    <property type="entry name" value="AB_hydrolase_fold"/>
</dbReference>
<proteinExistence type="predicted"/>
<dbReference type="AlphaFoldDB" id="A0A239DB70"/>
<dbReference type="Proteomes" id="UP000198282">
    <property type="component" value="Unassembled WGS sequence"/>
</dbReference>
<gene>
    <name evidence="2" type="ORF">SAMN05216276_100749</name>
</gene>
<dbReference type="PANTHER" id="PTHR46438:SF2">
    <property type="entry name" value="ALPHA_BETA-HYDROLASES SUPERFAMILY PROTEIN"/>
    <property type="match status" value="1"/>
</dbReference>
<dbReference type="EMBL" id="FZOD01000007">
    <property type="protein sequence ID" value="SNS29605.1"/>
    <property type="molecule type" value="Genomic_DNA"/>
</dbReference>
<feature type="domain" description="AB hydrolase-1" evidence="1">
    <location>
        <begin position="140"/>
        <end position="406"/>
    </location>
</feature>